<dbReference type="NCBIfam" id="NF033674">
    <property type="entry name" value="stress_OB_fold"/>
    <property type="match status" value="1"/>
</dbReference>
<reference evidence="3 6" key="2">
    <citation type="submission" date="2024-03" db="EMBL/GenBank/DDBJ databases">
        <title>Reference genomes for the five species model microbial community.</title>
        <authorList>
            <person name="Padfield D."/>
        </authorList>
    </citation>
    <scope>NUCLEOTIDE SEQUENCE [LARGE SCALE GENOMIC DNA]</scope>
    <source>
        <strain evidence="3 6">AB1</strain>
    </source>
</reference>
<dbReference type="Pfam" id="PF04076">
    <property type="entry name" value="BOF"/>
    <property type="match status" value="1"/>
</dbReference>
<reference evidence="4 5" key="1">
    <citation type="submission" date="2019-06" db="EMBL/GenBank/DDBJ databases">
        <title>Ochrobactrum cricket sp.nov., isolated from the insect Teleogryllus occipitalis living in deserted cropland.</title>
        <authorList>
            <person name="Hu M."/>
        </authorList>
    </citation>
    <scope>NUCLEOTIDE SEQUENCE [LARGE SCALE GENOMIC DNA]</scope>
    <source>
        <strain evidence="4 5">LCB8</strain>
    </source>
</reference>
<evidence type="ECO:0000256" key="2">
    <source>
        <dbReference type="SAM" id="SignalP"/>
    </source>
</evidence>
<dbReference type="Proteomes" id="UP001362311">
    <property type="component" value="Unassembled WGS sequence"/>
</dbReference>
<dbReference type="Gene3D" id="2.40.50.200">
    <property type="entry name" value="Bacterial OB-fold"/>
    <property type="match status" value="1"/>
</dbReference>
<sequence>MNSVKQRFHQLALLLSLFLLGSGSVSYAQFLDSVKAGNGITASVVSRTPIGTRVVLTGSIKGNMRRAHYIFQDHTGTTRVRIEREIWRGRKIGRKDQIEIRGRVDNDVRGRFIDVYYFKILK</sequence>
<dbReference type="Proteomes" id="UP000312784">
    <property type="component" value="Unassembled WGS sequence"/>
</dbReference>
<organism evidence="3 6">
    <name type="scientific">Ochrobactrum teleogrylli</name>
    <dbReference type="NCBI Taxonomy" id="2479765"/>
    <lineage>
        <taxon>Bacteria</taxon>
        <taxon>Pseudomonadati</taxon>
        <taxon>Pseudomonadota</taxon>
        <taxon>Alphaproteobacteria</taxon>
        <taxon>Hyphomicrobiales</taxon>
        <taxon>Brucellaceae</taxon>
        <taxon>Brucella/Ochrobactrum group</taxon>
        <taxon>Ochrobactrum</taxon>
    </lineage>
</organism>
<evidence type="ECO:0000313" key="4">
    <source>
        <dbReference type="EMBL" id="TNV12519.1"/>
    </source>
</evidence>
<feature type="signal peptide" evidence="2">
    <location>
        <begin position="1"/>
        <end position="28"/>
    </location>
</feature>
<keyword evidence="1 2" id="KW-0732">Signal</keyword>
<gene>
    <name evidence="4" type="ORF">FIC94_16355</name>
    <name evidence="3" type="ORF">WIX40_18095</name>
</gene>
<dbReference type="PANTHER" id="PTHR36571">
    <property type="entry name" value="PROTEIN YGIW"/>
    <property type="match status" value="1"/>
</dbReference>
<evidence type="ECO:0000313" key="5">
    <source>
        <dbReference type="Proteomes" id="UP000312784"/>
    </source>
</evidence>
<proteinExistence type="predicted"/>
<dbReference type="SUPFAM" id="SSF101756">
    <property type="entry name" value="Hypothetical protein YgiW"/>
    <property type="match status" value="1"/>
</dbReference>
<evidence type="ECO:0000313" key="6">
    <source>
        <dbReference type="Proteomes" id="UP001362311"/>
    </source>
</evidence>
<accession>A0ABD5JZ83</accession>
<evidence type="ECO:0000256" key="1">
    <source>
        <dbReference type="ARBA" id="ARBA00022729"/>
    </source>
</evidence>
<evidence type="ECO:0000313" key="3">
    <source>
        <dbReference type="EMBL" id="MEJ5902017.1"/>
    </source>
</evidence>
<name>A0ABD5JZ83_9HYPH</name>
<dbReference type="EMBL" id="JBBHKQ010000002">
    <property type="protein sequence ID" value="MEJ5902017.1"/>
    <property type="molecule type" value="Genomic_DNA"/>
</dbReference>
<dbReference type="InterPro" id="IPR036700">
    <property type="entry name" value="BOBF_sf"/>
</dbReference>
<comment type="caution">
    <text evidence="3">The sequence shown here is derived from an EMBL/GenBank/DDBJ whole genome shotgun (WGS) entry which is preliminary data.</text>
</comment>
<dbReference type="AlphaFoldDB" id="A0ABD5JZ83"/>
<dbReference type="EMBL" id="VEWL01000011">
    <property type="protein sequence ID" value="TNV12519.1"/>
    <property type="molecule type" value="Genomic_DNA"/>
</dbReference>
<protein>
    <submittedName>
        <fullName evidence="3">NirD/YgiW/YdeI family stress tolerance protein</fullName>
    </submittedName>
</protein>
<dbReference type="PANTHER" id="PTHR36571:SF1">
    <property type="entry name" value="PROTEIN YGIW"/>
    <property type="match status" value="1"/>
</dbReference>
<dbReference type="InterPro" id="IPR005220">
    <property type="entry name" value="CarO-like"/>
</dbReference>
<feature type="chain" id="PRO_5044726464" evidence="2">
    <location>
        <begin position="29"/>
        <end position="122"/>
    </location>
</feature>
<dbReference type="RefSeq" id="WP_140025563.1">
    <property type="nucleotide sequence ID" value="NZ_JBBHKQ010000002.1"/>
</dbReference>
<keyword evidence="5" id="KW-1185">Reference proteome</keyword>